<evidence type="ECO:0000313" key="4">
    <source>
        <dbReference type="Proteomes" id="UP000675900"/>
    </source>
</evidence>
<feature type="domain" description="HMG box" evidence="2">
    <location>
        <begin position="27"/>
        <end position="53"/>
    </location>
</feature>
<keyword evidence="1" id="KW-0732">Signal</keyword>
<feature type="signal peptide" evidence="1">
    <location>
        <begin position="1"/>
        <end position="20"/>
    </location>
</feature>
<dbReference type="InterPro" id="IPR036910">
    <property type="entry name" value="HMG_box_dom_sf"/>
</dbReference>
<sequence length="62" mass="7412">YLILVIFFIRSFAYVPRCFSSTVNSYPKKPLTSYVRFSKEQLPIFKAQNPGKEFWSIYCFLM</sequence>
<name>A0A8C9JNM5_PANTA</name>
<dbReference type="Gene3D" id="1.10.30.10">
    <property type="entry name" value="High mobility group box domain"/>
    <property type="match status" value="1"/>
</dbReference>
<proteinExistence type="predicted"/>
<feature type="chain" id="PRO_5034437611" description="HMG box domain-containing protein" evidence="1">
    <location>
        <begin position="21"/>
        <end position="62"/>
    </location>
</feature>
<dbReference type="Pfam" id="PF00505">
    <property type="entry name" value="HMG_box"/>
    <property type="match status" value="1"/>
</dbReference>
<dbReference type="InterPro" id="IPR009071">
    <property type="entry name" value="HMG_box_dom"/>
</dbReference>
<dbReference type="GeneTree" id="ENSGT01010000229138"/>
<evidence type="ECO:0000259" key="2">
    <source>
        <dbReference type="Pfam" id="PF00505"/>
    </source>
</evidence>
<keyword evidence="4" id="KW-1185">Reference proteome</keyword>
<reference evidence="3" key="1">
    <citation type="submission" date="2025-08" db="UniProtKB">
        <authorList>
            <consortium name="Ensembl"/>
        </authorList>
    </citation>
    <scope>IDENTIFICATION</scope>
</reference>
<accession>A0A8C9JNM5</accession>
<organism evidence="3 4">
    <name type="scientific">Panthera tigris altaica</name>
    <name type="common">Siberian tiger</name>
    <dbReference type="NCBI Taxonomy" id="74533"/>
    <lineage>
        <taxon>Eukaryota</taxon>
        <taxon>Metazoa</taxon>
        <taxon>Chordata</taxon>
        <taxon>Craniata</taxon>
        <taxon>Vertebrata</taxon>
        <taxon>Euteleostomi</taxon>
        <taxon>Mammalia</taxon>
        <taxon>Eutheria</taxon>
        <taxon>Laurasiatheria</taxon>
        <taxon>Carnivora</taxon>
        <taxon>Feliformia</taxon>
        <taxon>Felidae</taxon>
        <taxon>Pantherinae</taxon>
        <taxon>Panthera</taxon>
    </lineage>
</organism>
<dbReference type="Ensembl" id="ENSPTIT00000010305.1">
    <property type="protein sequence ID" value="ENSPTIP00000006480.1"/>
    <property type="gene ID" value="ENSPTIG00000008393.1"/>
</dbReference>
<dbReference type="Proteomes" id="UP000675900">
    <property type="component" value="Unassembled WGS sequence"/>
</dbReference>
<reference evidence="3" key="2">
    <citation type="submission" date="2025-09" db="UniProtKB">
        <authorList>
            <consortium name="Ensembl"/>
        </authorList>
    </citation>
    <scope>IDENTIFICATION</scope>
</reference>
<evidence type="ECO:0000256" key="1">
    <source>
        <dbReference type="SAM" id="SignalP"/>
    </source>
</evidence>
<protein>
    <recommendedName>
        <fullName evidence="2">HMG box domain-containing protein</fullName>
    </recommendedName>
</protein>
<dbReference type="AlphaFoldDB" id="A0A8C9JNM5"/>
<evidence type="ECO:0000313" key="3">
    <source>
        <dbReference type="Ensembl" id="ENSPTIP00000006480.1"/>
    </source>
</evidence>
<dbReference type="SUPFAM" id="SSF47095">
    <property type="entry name" value="HMG-box"/>
    <property type="match status" value="1"/>
</dbReference>